<keyword evidence="2 4" id="KW-0689">Ribosomal protein</keyword>
<gene>
    <name evidence="6" type="ORF">EGW08_002120</name>
</gene>
<feature type="region of interest" description="Disordered" evidence="5">
    <location>
        <begin position="99"/>
        <end position="121"/>
    </location>
</feature>
<dbReference type="PANTHER" id="PTHR11278:SF0">
    <property type="entry name" value="SMALL RIBOSOMAL SUBUNIT PROTEIN ES7"/>
    <property type="match status" value="1"/>
</dbReference>
<evidence type="ECO:0000256" key="5">
    <source>
        <dbReference type="SAM" id="MobiDB-lite"/>
    </source>
</evidence>
<dbReference type="GO" id="GO:0030686">
    <property type="term" value="C:90S preribosome"/>
    <property type="evidence" value="ECO:0007669"/>
    <property type="project" value="TreeGrafter"/>
</dbReference>
<evidence type="ECO:0000256" key="2">
    <source>
        <dbReference type="ARBA" id="ARBA00022980"/>
    </source>
</evidence>
<keyword evidence="3 4" id="KW-0687">Ribonucleoprotein</keyword>
<keyword evidence="7" id="KW-1185">Reference proteome</keyword>
<dbReference type="GO" id="GO:0022627">
    <property type="term" value="C:cytosolic small ribosomal subunit"/>
    <property type="evidence" value="ECO:0007669"/>
    <property type="project" value="TreeGrafter"/>
</dbReference>
<feature type="non-terminal residue" evidence="6">
    <location>
        <position position="121"/>
    </location>
</feature>
<evidence type="ECO:0000256" key="1">
    <source>
        <dbReference type="ARBA" id="ARBA00007820"/>
    </source>
</evidence>
<evidence type="ECO:0000256" key="4">
    <source>
        <dbReference type="RuleBase" id="RU364105"/>
    </source>
</evidence>
<dbReference type="OrthoDB" id="1724687at2759"/>
<dbReference type="GO" id="GO:0006364">
    <property type="term" value="P:rRNA processing"/>
    <property type="evidence" value="ECO:0007669"/>
    <property type="project" value="TreeGrafter"/>
</dbReference>
<comment type="similarity">
    <text evidence="1 4">Belongs to the eukaryotic ribosomal protein eS7 family.</text>
</comment>
<feature type="compositionally biased region" description="Basic residues" evidence="5">
    <location>
        <begin position="99"/>
        <end position="115"/>
    </location>
</feature>
<evidence type="ECO:0000313" key="7">
    <source>
        <dbReference type="Proteomes" id="UP000271974"/>
    </source>
</evidence>
<dbReference type="EMBL" id="RQTK01000039">
    <property type="protein sequence ID" value="RUS90153.1"/>
    <property type="molecule type" value="Genomic_DNA"/>
</dbReference>
<dbReference type="GO" id="GO:0006412">
    <property type="term" value="P:translation"/>
    <property type="evidence" value="ECO:0007669"/>
    <property type="project" value="InterPro"/>
</dbReference>
<evidence type="ECO:0000256" key="3">
    <source>
        <dbReference type="ARBA" id="ARBA00023274"/>
    </source>
</evidence>
<name>A0A3S1BS17_ELYCH</name>
<dbReference type="AlphaFoldDB" id="A0A3S1BS17"/>
<reference evidence="6 7" key="1">
    <citation type="submission" date="2019-01" db="EMBL/GenBank/DDBJ databases">
        <title>A draft genome assembly of the solar-powered sea slug Elysia chlorotica.</title>
        <authorList>
            <person name="Cai H."/>
            <person name="Li Q."/>
            <person name="Fang X."/>
            <person name="Li J."/>
            <person name="Curtis N.E."/>
            <person name="Altenburger A."/>
            <person name="Shibata T."/>
            <person name="Feng M."/>
            <person name="Maeda T."/>
            <person name="Schwartz J.A."/>
            <person name="Shigenobu S."/>
            <person name="Lundholm N."/>
            <person name="Nishiyama T."/>
            <person name="Yang H."/>
            <person name="Hasebe M."/>
            <person name="Li S."/>
            <person name="Pierce S.K."/>
            <person name="Wang J."/>
        </authorList>
    </citation>
    <scope>NUCLEOTIDE SEQUENCE [LARGE SCALE GENOMIC DNA]</scope>
    <source>
        <strain evidence="6">EC2010</strain>
        <tissue evidence="6">Whole organism of an adult</tissue>
    </source>
</reference>
<dbReference type="GO" id="GO:0042274">
    <property type="term" value="P:ribosomal small subunit biogenesis"/>
    <property type="evidence" value="ECO:0007669"/>
    <property type="project" value="TreeGrafter"/>
</dbReference>
<dbReference type="STRING" id="188477.A0A3S1BS17"/>
<dbReference type="GO" id="GO:0032040">
    <property type="term" value="C:small-subunit processome"/>
    <property type="evidence" value="ECO:0007669"/>
    <property type="project" value="TreeGrafter"/>
</dbReference>
<dbReference type="InterPro" id="IPR000554">
    <property type="entry name" value="Ribosomal_eS7"/>
</dbReference>
<organism evidence="6 7">
    <name type="scientific">Elysia chlorotica</name>
    <name type="common">Eastern emerald elysia</name>
    <name type="synonym">Sea slug</name>
    <dbReference type="NCBI Taxonomy" id="188477"/>
    <lineage>
        <taxon>Eukaryota</taxon>
        <taxon>Metazoa</taxon>
        <taxon>Spiralia</taxon>
        <taxon>Lophotrochozoa</taxon>
        <taxon>Mollusca</taxon>
        <taxon>Gastropoda</taxon>
        <taxon>Heterobranchia</taxon>
        <taxon>Euthyneura</taxon>
        <taxon>Panpulmonata</taxon>
        <taxon>Sacoglossa</taxon>
        <taxon>Placobranchoidea</taxon>
        <taxon>Plakobranchidae</taxon>
        <taxon>Elysia</taxon>
    </lineage>
</organism>
<sequence length="121" mass="13869">MYSANAKIIKPQGEKPDDFESSISQGLLELEMNSDLKASLYELNITGAKEIDMQGKKAIIIFVPVPQLKAYQKIQTRLVRELEKKFSGKPVVFIAQRRILPKPTRKSKRKNKQKRPRSDTL</sequence>
<dbReference type="Pfam" id="PF01251">
    <property type="entry name" value="Ribosomal_S7e"/>
    <property type="match status" value="1"/>
</dbReference>
<dbReference type="Proteomes" id="UP000271974">
    <property type="component" value="Unassembled WGS sequence"/>
</dbReference>
<proteinExistence type="inferred from homology"/>
<accession>A0A3S1BS17</accession>
<dbReference type="PANTHER" id="PTHR11278">
    <property type="entry name" value="40S RIBOSOMAL PROTEIN S7"/>
    <property type="match status" value="1"/>
</dbReference>
<evidence type="ECO:0000313" key="6">
    <source>
        <dbReference type="EMBL" id="RUS90153.1"/>
    </source>
</evidence>
<protein>
    <recommendedName>
        <fullName evidence="4">40S ribosomal protein S7</fullName>
    </recommendedName>
</protein>
<comment type="caution">
    <text evidence="6">The sequence shown here is derived from an EMBL/GenBank/DDBJ whole genome shotgun (WGS) entry which is preliminary data.</text>
</comment>
<dbReference type="GO" id="GO:0003735">
    <property type="term" value="F:structural constituent of ribosome"/>
    <property type="evidence" value="ECO:0007669"/>
    <property type="project" value="InterPro"/>
</dbReference>